<feature type="region of interest" description="Disordered" evidence="1">
    <location>
        <begin position="71"/>
        <end position="94"/>
    </location>
</feature>
<dbReference type="EMBL" id="CP099959">
    <property type="protein sequence ID" value="XCC57319.1"/>
    <property type="molecule type" value="Genomic_DNA"/>
</dbReference>
<name>A0AAU8A0Z6_9BURK</name>
<keyword evidence="2" id="KW-0472">Membrane</keyword>
<keyword evidence="2" id="KW-1133">Transmembrane helix</keyword>
<organism evidence="3">
    <name type="scientific">Polynucleobacter sp. UK-FUSCHL-C3</name>
    <dbReference type="NCBI Taxonomy" id="2955208"/>
    <lineage>
        <taxon>Bacteria</taxon>
        <taxon>Pseudomonadati</taxon>
        <taxon>Pseudomonadota</taxon>
        <taxon>Betaproteobacteria</taxon>
        <taxon>Burkholderiales</taxon>
        <taxon>Burkholderiaceae</taxon>
        <taxon>Polynucleobacter</taxon>
    </lineage>
</organism>
<dbReference type="InterPro" id="IPR036034">
    <property type="entry name" value="PDZ_sf"/>
</dbReference>
<sequence length="344" mass="38089">MPNESKRSIHVWFLGFASVLLVLALGVLFNAAGDLTEAAVNFKNLTVKQPRFADFVGPQRYELLMKKISKRPPNNLTEKTPAPEPVKGPAPVGDQRLELDPAVQKTFEFFADYENKLSRPSLQIIKPVVAALEPGSFAELSGVKQGDIIISVGETKLESVMGFYSALSEKPVSELAMRVSRDKRELNLFIRGSKGMIFSGNNTGIKFALPQDVIYITEQDAKKLAEQYKADFMSAIPADWRADAANNLMQMAQQLSNLGKDIVDLNSAKPIRVKSSDLIAWQHKRWTESLEDYFSQRRILENKVIDILSGLGDAASGFVAALLLFGIALLSYLYSRSSRQKSSA</sequence>
<gene>
    <name evidence="3" type="ORF">NKE59_07420</name>
</gene>
<dbReference type="Gene3D" id="2.30.42.10">
    <property type="match status" value="1"/>
</dbReference>
<dbReference type="RefSeq" id="WP_353438349.1">
    <property type="nucleotide sequence ID" value="NZ_CP099959.1"/>
</dbReference>
<keyword evidence="2" id="KW-0812">Transmembrane</keyword>
<proteinExistence type="predicted"/>
<evidence type="ECO:0008006" key="4">
    <source>
        <dbReference type="Google" id="ProtNLM"/>
    </source>
</evidence>
<protein>
    <recommendedName>
        <fullName evidence="4">PDZ domain-containing protein</fullName>
    </recommendedName>
</protein>
<accession>A0AAU8A0Z6</accession>
<dbReference type="AlphaFoldDB" id="A0AAU8A0Z6"/>
<evidence type="ECO:0000313" key="3">
    <source>
        <dbReference type="EMBL" id="XCC57319.1"/>
    </source>
</evidence>
<evidence type="ECO:0000256" key="2">
    <source>
        <dbReference type="SAM" id="Phobius"/>
    </source>
</evidence>
<dbReference type="SUPFAM" id="SSF50156">
    <property type="entry name" value="PDZ domain-like"/>
    <property type="match status" value="1"/>
</dbReference>
<evidence type="ECO:0000256" key="1">
    <source>
        <dbReference type="SAM" id="MobiDB-lite"/>
    </source>
</evidence>
<reference evidence="3" key="1">
    <citation type="submission" date="2022-06" db="EMBL/GenBank/DDBJ databases">
        <title>New Polynucleobacter species.</title>
        <authorList>
            <person name="Hahn M.W."/>
        </authorList>
    </citation>
    <scope>NUCLEOTIDE SEQUENCE</scope>
    <source>
        <strain evidence="3">UK-FUSCHL-C3</strain>
    </source>
</reference>
<feature type="transmembrane region" description="Helical" evidence="2">
    <location>
        <begin position="314"/>
        <end position="334"/>
    </location>
</feature>